<evidence type="ECO:0000313" key="2">
    <source>
        <dbReference type="EMBL" id="CAL1541212.1"/>
    </source>
</evidence>
<dbReference type="InterPro" id="IPR003511">
    <property type="entry name" value="HORMA_dom"/>
</dbReference>
<sequence>MTTSTEGLEGNVSVNILAEFVEVAIHCILYNRNVYPQGTFEKRIKYNVPVQMCLHPDVCSYITNIIESLSALLAEGRVNKISVVILQEETAKPIERFVLEIGELRERWKETDPHLFQTEQALRGFLLKLNVSDALLQPSVKGTTWTVHIDTLESTLVAVEEKFIQKDFPWVEADDQQKTMEKAKMVPIKSMTTDILNMQMYVEEISKDSS</sequence>
<name>A0AAV2I788_LYMST</name>
<accession>A0AAV2I788</accession>
<evidence type="ECO:0000259" key="1">
    <source>
        <dbReference type="PROSITE" id="PS50815"/>
    </source>
</evidence>
<organism evidence="2 3">
    <name type="scientific">Lymnaea stagnalis</name>
    <name type="common">Great pond snail</name>
    <name type="synonym">Helix stagnalis</name>
    <dbReference type="NCBI Taxonomy" id="6523"/>
    <lineage>
        <taxon>Eukaryota</taxon>
        <taxon>Metazoa</taxon>
        <taxon>Spiralia</taxon>
        <taxon>Lophotrochozoa</taxon>
        <taxon>Mollusca</taxon>
        <taxon>Gastropoda</taxon>
        <taxon>Heterobranchia</taxon>
        <taxon>Euthyneura</taxon>
        <taxon>Panpulmonata</taxon>
        <taxon>Hygrophila</taxon>
        <taxon>Lymnaeoidea</taxon>
        <taxon>Lymnaeidae</taxon>
        <taxon>Lymnaea</taxon>
    </lineage>
</organism>
<keyword evidence="3" id="KW-1185">Reference proteome</keyword>
<dbReference type="EMBL" id="CAXITT010000420">
    <property type="protein sequence ID" value="CAL1541212.1"/>
    <property type="molecule type" value="Genomic_DNA"/>
</dbReference>
<comment type="caution">
    <text evidence="2">The sequence shown here is derived from an EMBL/GenBank/DDBJ whole genome shotgun (WGS) entry which is preliminary data.</text>
</comment>
<dbReference type="Proteomes" id="UP001497497">
    <property type="component" value="Unassembled WGS sequence"/>
</dbReference>
<dbReference type="PROSITE" id="PS50815">
    <property type="entry name" value="HORMA"/>
    <property type="match status" value="1"/>
</dbReference>
<dbReference type="AlphaFoldDB" id="A0AAV2I788"/>
<dbReference type="InterPro" id="IPR036570">
    <property type="entry name" value="HORMA_dom_sf"/>
</dbReference>
<dbReference type="Gene3D" id="3.30.900.10">
    <property type="entry name" value="HORMA domain"/>
    <property type="match status" value="1"/>
</dbReference>
<evidence type="ECO:0000313" key="3">
    <source>
        <dbReference type="Proteomes" id="UP001497497"/>
    </source>
</evidence>
<dbReference type="Pfam" id="PF02301">
    <property type="entry name" value="HORMA"/>
    <property type="match status" value="1"/>
</dbReference>
<feature type="domain" description="HORMA" evidence="1">
    <location>
        <begin position="11"/>
        <end position="202"/>
    </location>
</feature>
<proteinExistence type="predicted"/>
<gene>
    <name evidence="2" type="ORF">GSLYS_00014854001</name>
</gene>
<dbReference type="SUPFAM" id="SSF56019">
    <property type="entry name" value="The spindle assembly checkpoint protein mad2"/>
    <property type="match status" value="1"/>
</dbReference>
<dbReference type="PANTHER" id="PTHR11842">
    <property type="entry name" value="MITOTIC SPINDLE ASSEMBLY CHECKPOINT PROTEIN MAD2"/>
    <property type="match status" value="1"/>
</dbReference>
<dbReference type="GO" id="GO:0016035">
    <property type="term" value="C:zeta DNA polymerase complex"/>
    <property type="evidence" value="ECO:0007669"/>
    <property type="project" value="TreeGrafter"/>
</dbReference>
<reference evidence="2 3" key="1">
    <citation type="submission" date="2024-04" db="EMBL/GenBank/DDBJ databases">
        <authorList>
            <consortium name="Genoscope - CEA"/>
            <person name="William W."/>
        </authorList>
    </citation>
    <scope>NUCLEOTIDE SEQUENCE [LARGE SCALE GENOMIC DNA]</scope>
</reference>
<dbReference type="InterPro" id="IPR045091">
    <property type="entry name" value="Mad2-like"/>
</dbReference>
<protein>
    <recommendedName>
        <fullName evidence="1">HORMA domain-containing protein</fullName>
    </recommendedName>
</protein>
<dbReference type="PANTHER" id="PTHR11842:SF10">
    <property type="entry name" value="MITOTIC SPINDLE ASSEMBLY CHECKPOINT PROTEIN MAD2B"/>
    <property type="match status" value="1"/>
</dbReference>